<accession>A0A6L2PUJ2</accession>
<evidence type="ECO:0008006" key="4">
    <source>
        <dbReference type="Google" id="ProtNLM"/>
    </source>
</evidence>
<proteinExistence type="predicted"/>
<feature type="compositionally biased region" description="Polar residues" evidence="1">
    <location>
        <begin position="166"/>
        <end position="180"/>
    </location>
</feature>
<gene>
    <name evidence="2" type="ORF">Cfor_10051</name>
</gene>
<sequence length="526" mass="57347">MAPPASLLEDFTYHWKMVMKFYVKRDAVSKTVIESTNIPSHMDQLLKILLEEEEVSHESGTTGPCLEYLLQHNLLNLLATLACTDCPLGMRQFTLCFIRRLITQLKHPILPHVSVYGPIQRLVSLCNGRLASPTESAEIQFLCALCGLICKNPQLASVLGSQQATEERLSTSSDQGSTTYEGARPTVSETMATTETVPYSMSHSMTSHSTSPCFNSDSCSCAEACDSSVKDINKEKGVAQTGDTNTTAGSPTCNSPNACDLTPSSISSSPAQSSRSSVASGKVEKFLLLEAVLSFIHSADSRVVVKACEGLMVMASLPSDVFARSVVCHSDLCTVLTNKLKILFAAIPPDIDPNDLDDMQVNWGLDSPVWTENSQFPGCRQVAAFLAWLDYCDQFVRESHPIIGTALAGSIRLEFLERVLGPALLQPGDSNEVLITAFISKCLKKVSAPALVTGMHVSVCINRRKSACAPVDKSYYCAAECLYWLVGENREPELPGLSTCPTRQHLLNNCFHGRDEVSLETLRLFE</sequence>
<dbReference type="InParanoid" id="A0A6L2PUJ2"/>
<dbReference type="EMBL" id="BLKM01011739">
    <property type="protein sequence ID" value="GFG34105.1"/>
    <property type="molecule type" value="Genomic_DNA"/>
</dbReference>
<evidence type="ECO:0000313" key="3">
    <source>
        <dbReference type="Proteomes" id="UP000502823"/>
    </source>
</evidence>
<evidence type="ECO:0000313" key="2">
    <source>
        <dbReference type="EMBL" id="GFG34105.1"/>
    </source>
</evidence>
<keyword evidence="3" id="KW-1185">Reference proteome</keyword>
<dbReference type="OrthoDB" id="5350595at2759"/>
<dbReference type="Proteomes" id="UP000502823">
    <property type="component" value="Unassembled WGS sequence"/>
</dbReference>
<dbReference type="Pfam" id="PF10257">
    <property type="entry name" value="RAI16-like"/>
    <property type="match status" value="1"/>
</dbReference>
<comment type="caution">
    <text evidence="2">The sequence shown here is derived from an EMBL/GenBank/DDBJ whole genome shotgun (WGS) entry which is preliminary data.</text>
</comment>
<dbReference type="InterPro" id="IPR019384">
    <property type="entry name" value="FHIP"/>
</dbReference>
<evidence type="ECO:0000256" key="1">
    <source>
        <dbReference type="SAM" id="MobiDB-lite"/>
    </source>
</evidence>
<organism evidence="2 3">
    <name type="scientific">Coptotermes formosanus</name>
    <name type="common">Formosan subterranean termite</name>
    <dbReference type="NCBI Taxonomy" id="36987"/>
    <lineage>
        <taxon>Eukaryota</taxon>
        <taxon>Metazoa</taxon>
        <taxon>Ecdysozoa</taxon>
        <taxon>Arthropoda</taxon>
        <taxon>Hexapoda</taxon>
        <taxon>Insecta</taxon>
        <taxon>Pterygota</taxon>
        <taxon>Neoptera</taxon>
        <taxon>Polyneoptera</taxon>
        <taxon>Dictyoptera</taxon>
        <taxon>Blattodea</taxon>
        <taxon>Blattoidea</taxon>
        <taxon>Termitoidae</taxon>
        <taxon>Rhinotermitidae</taxon>
        <taxon>Coptotermes</taxon>
    </lineage>
</organism>
<dbReference type="AlphaFoldDB" id="A0A6L2PUJ2"/>
<protein>
    <recommendedName>
        <fullName evidence="4">Protein FAM160B1</fullName>
    </recommendedName>
</protein>
<feature type="region of interest" description="Disordered" evidence="1">
    <location>
        <begin position="166"/>
        <end position="191"/>
    </location>
</feature>
<dbReference type="PANTHER" id="PTHR21705">
    <property type="entry name" value="RAI16 PROTEIN-RELATED"/>
    <property type="match status" value="1"/>
</dbReference>
<name>A0A6L2PUJ2_COPFO</name>
<feature type="non-terminal residue" evidence="2">
    <location>
        <position position="526"/>
    </location>
</feature>
<reference evidence="3" key="1">
    <citation type="submission" date="2020-01" db="EMBL/GenBank/DDBJ databases">
        <title>Draft genome sequence of the Termite Coptotermes fromosanus.</title>
        <authorList>
            <person name="Itakura S."/>
            <person name="Yosikawa Y."/>
            <person name="Umezawa K."/>
        </authorList>
    </citation>
    <scope>NUCLEOTIDE SEQUENCE [LARGE SCALE GENOMIC DNA]</scope>
</reference>
<dbReference type="PANTHER" id="PTHR21705:SF12">
    <property type="entry name" value="FHF COMPLEX SUBUNIT HOOK-INTERACTING PROTEIN C-TERMINAL DOMAIN-CONTAINING PROTEIN"/>
    <property type="match status" value="1"/>
</dbReference>